<dbReference type="InterPro" id="IPR012902">
    <property type="entry name" value="N_methyl_site"/>
</dbReference>
<dbReference type="InterPro" id="IPR045584">
    <property type="entry name" value="Pilin-like"/>
</dbReference>
<keyword evidence="1" id="KW-0812">Transmembrane</keyword>
<feature type="transmembrane region" description="Helical" evidence="1">
    <location>
        <begin position="6"/>
        <end position="29"/>
    </location>
</feature>
<dbReference type="Proteomes" id="UP000885621">
    <property type="component" value="Unassembled WGS sequence"/>
</dbReference>
<evidence type="ECO:0000256" key="1">
    <source>
        <dbReference type="SAM" id="Phobius"/>
    </source>
</evidence>
<reference evidence="2" key="1">
    <citation type="journal article" date="2020" name="mSystems">
        <title>Genome- and Community-Level Interaction Insights into Carbon Utilization and Element Cycling Functions of Hydrothermarchaeota in Hydrothermal Sediment.</title>
        <authorList>
            <person name="Zhou Z."/>
            <person name="Liu Y."/>
            <person name="Xu W."/>
            <person name="Pan J."/>
            <person name="Luo Z.H."/>
            <person name="Li M."/>
        </authorList>
    </citation>
    <scope>NUCLEOTIDE SEQUENCE [LARGE SCALE GENOMIC DNA]</scope>
    <source>
        <strain evidence="2">SpSt-1257</strain>
    </source>
</reference>
<dbReference type="Gene3D" id="3.30.700.10">
    <property type="entry name" value="Glycoprotein, Type 4 Pilin"/>
    <property type="match status" value="1"/>
</dbReference>
<gene>
    <name evidence="2" type="ORF">ENO34_04295</name>
</gene>
<dbReference type="EMBL" id="DSFC01000246">
    <property type="protein sequence ID" value="HEV09603.1"/>
    <property type="molecule type" value="Genomic_DNA"/>
</dbReference>
<keyword evidence="1" id="KW-0472">Membrane</keyword>
<accession>A0A832DAR8</accession>
<organism evidence="2">
    <name type="scientific">Sulfurihydrogenibium azorense</name>
    <dbReference type="NCBI Taxonomy" id="309806"/>
    <lineage>
        <taxon>Bacteria</taxon>
        <taxon>Pseudomonadati</taxon>
        <taxon>Aquificota</taxon>
        <taxon>Aquificia</taxon>
        <taxon>Aquificales</taxon>
        <taxon>Hydrogenothermaceae</taxon>
        <taxon>Sulfurihydrogenibium</taxon>
    </lineage>
</organism>
<dbReference type="AlphaFoldDB" id="A0A832DAR8"/>
<dbReference type="NCBIfam" id="TIGR02532">
    <property type="entry name" value="IV_pilin_GFxxxE"/>
    <property type="match status" value="1"/>
</dbReference>
<evidence type="ECO:0000313" key="2">
    <source>
        <dbReference type="EMBL" id="HEV09603.1"/>
    </source>
</evidence>
<dbReference type="Pfam" id="PF07963">
    <property type="entry name" value="N_methyl"/>
    <property type="match status" value="1"/>
</dbReference>
<sequence length="157" mass="17299">MSNKGFTLIEMLVAIAILSVLLGVAVLNLPKFLRVYKYKEDVFQVEMVIKNAKLKAMERTTNVIVCVDNNKTLRVVDVGTDRGSRNCNGNTLYTVNLSSFSNFDTTTGTGFRFMFDPRGLAVVAGNVCLSNGEVFTKFRVQDNAGRILIERGSGTCN</sequence>
<proteinExistence type="predicted"/>
<dbReference type="PROSITE" id="PS00409">
    <property type="entry name" value="PROKAR_NTER_METHYL"/>
    <property type="match status" value="1"/>
</dbReference>
<protein>
    <submittedName>
        <fullName evidence="2">Type II secretion system protein</fullName>
    </submittedName>
</protein>
<keyword evidence="1" id="KW-1133">Transmembrane helix</keyword>
<comment type="caution">
    <text evidence="2">The sequence shown here is derived from an EMBL/GenBank/DDBJ whole genome shotgun (WGS) entry which is preliminary data.</text>
</comment>
<name>A0A832DAR8_9AQUI</name>
<dbReference type="SUPFAM" id="SSF54523">
    <property type="entry name" value="Pili subunits"/>
    <property type="match status" value="1"/>
</dbReference>